<dbReference type="AlphaFoldDB" id="A0A9D5M1T8"/>
<dbReference type="Proteomes" id="UP000806542">
    <property type="component" value="Unassembled WGS sequence"/>
</dbReference>
<evidence type="ECO:0000313" key="7">
    <source>
        <dbReference type="Proteomes" id="UP000806542"/>
    </source>
</evidence>
<dbReference type="Gene3D" id="1.10.443.10">
    <property type="entry name" value="Intergrase catalytic core"/>
    <property type="match status" value="1"/>
</dbReference>
<evidence type="ECO:0000313" key="6">
    <source>
        <dbReference type="EMBL" id="MBE5040740.1"/>
    </source>
</evidence>
<dbReference type="GO" id="GO:0003677">
    <property type="term" value="F:DNA binding"/>
    <property type="evidence" value="ECO:0007669"/>
    <property type="project" value="UniProtKB-KW"/>
</dbReference>
<sequence>MTTTYKKDGTPKLTHSNKQTGVSSKVYPMTDEEIQQIKDYLYDQITSAETDEKQFFALRNYTMFVVGLNTGLRESDLVVLRFDHFMFDFNTFQPCIRIFMKKTHKWIEIAMNEEIKDTIRFYLDYSQLLGYHFDNKKYLFPSRQRPHIGAARWHDVMKQICTEVGIKRNIATHSLRKTYAEKFIENNFDNPKAILGLKNRLGHSTIEST</sequence>
<feature type="compositionally biased region" description="Basic and acidic residues" evidence="4">
    <location>
        <begin position="1"/>
        <end position="10"/>
    </location>
</feature>
<keyword evidence="2" id="KW-0238">DNA-binding</keyword>
<dbReference type="Pfam" id="PF00589">
    <property type="entry name" value="Phage_integrase"/>
    <property type="match status" value="1"/>
</dbReference>
<evidence type="ECO:0000256" key="1">
    <source>
        <dbReference type="ARBA" id="ARBA00008857"/>
    </source>
</evidence>
<dbReference type="GO" id="GO:0006310">
    <property type="term" value="P:DNA recombination"/>
    <property type="evidence" value="ECO:0007669"/>
    <property type="project" value="UniProtKB-KW"/>
</dbReference>
<dbReference type="GO" id="GO:0015074">
    <property type="term" value="P:DNA integration"/>
    <property type="evidence" value="ECO:0007669"/>
    <property type="project" value="InterPro"/>
</dbReference>
<organism evidence="6 7">
    <name type="scientific">Ructibacterium gallinarum</name>
    <dbReference type="NCBI Taxonomy" id="2779355"/>
    <lineage>
        <taxon>Bacteria</taxon>
        <taxon>Bacillati</taxon>
        <taxon>Bacillota</taxon>
        <taxon>Clostridia</taxon>
        <taxon>Eubacteriales</taxon>
        <taxon>Oscillospiraceae</taxon>
        <taxon>Ructibacterium</taxon>
    </lineage>
</organism>
<dbReference type="InterPro" id="IPR050090">
    <property type="entry name" value="Tyrosine_recombinase_XerCD"/>
</dbReference>
<dbReference type="PANTHER" id="PTHR30349:SF41">
    <property type="entry name" value="INTEGRASE_RECOMBINASE PROTEIN MJ0367-RELATED"/>
    <property type="match status" value="1"/>
</dbReference>
<evidence type="ECO:0000256" key="2">
    <source>
        <dbReference type="ARBA" id="ARBA00023125"/>
    </source>
</evidence>
<dbReference type="InterPro" id="IPR011010">
    <property type="entry name" value="DNA_brk_join_enz"/>
</dbReference>
<dbReference type="InterPro" id="IPR002104">
    <property type="entry name" value="Integrase_catalytic"/>
</dbReference>
<name>A0A9D5M1T8_9FIRM</name>
<keyword evidence="3" id="KW-0233">DNA recombination</keyword>
<comment type="caution">
    <text evidence="6">The sequence shown here is derived from an EMBL/GenBank/DDBJ whole genome shotgun (WGS) entry which is preliminary data.</text>
</comment>
<evidence type="ECO:0000259" key="5">
    <source>
        <dbReference type="PROSITE" id="PS51898"/>
    </source>
</evidence>
<comment type="similarity">
    <text evidence="1">Belongs to the 'phage' integrase family.</text>
</comment>
<feature type="compositionally biased region" description="Polar residues" evidence="4">
    <location>
        <begin position="13"/>
        <end position="22"/>
    </location>
</feature>
<dbReference type="InterPro" id="IPR013762">
    <property type="entry name" value="Integrase-like_cat_sf"/>
</dbReference>
<gene>
    <name evidence="6" type="ORF">INF28_09745</name>
</gene>
<dbReference type="PROSITE" id="PS51898">
    <property type="entry name" value="TYR_RECOMBINASE"/>
    <property type="match status" value="1"/>
</dbReference>
<evidence type="ECO:0000256" key="3">
    <source>
        <dbReference type="ARBA" id="ARBA00023172"/>
    </source>
</evidence>
<dbReference type="PANTHER" id="PTHR30349">
    <property type="entry name" value="PHAGE INTEGRASE-RELATED"/>
    <property type="match status" value="1"/>
</dbReference>
<keyword evidence="7" id="KW-1185">Reference proteome</keyword>
<feature type="region of interest" description="Disordered" evidence="4">
    <location>
        <begin position="1"/>
        <end position="22"/>
    </location>
</feature>
<feature type="non-terminal residue" evidence="6">
    <location>
        <position position="209"/>
    </location>
</feature>
<protein>
    <submittedName>
        <fullName evidence="6">Tyrosine-type recombinase/integrase</fullName>
    </submittedName>
</protein>
<dbReference type="SUPFAM" id="SSF56349">
    <property type="entry name" value="DNA breaking-rejoining enzymes"/>
    <property type="match status" value="1"/>
</dbReference>
<evidence type="ECO:0000256" key="4">
    <source>
        <dbReference type="SAM" id="MobiDB-lite"/>
    </source>
</evidence>
<proteinExistence type="inferred from homology"/>
<reference evidence="6" key="1">
    <citation type="submission" date="2020-10" db="EMBL/GenBank/DDBJ databases">
        <title>ChiBAC.</title>
        <authorList>
            <person name="Zenner C."/>
            <person name="Hitch T.C.A."/>
            <person name="Clavel T."/>
        </authorList>
    </citation>
    <scope>NUCLEOTIDE SEQUENCE</scope>
    <source>
        <strain evidence="6">DSM 107454</strain>
    </source>
</reference>
<accession>A0A9D5M1T8</accession>
<feature type="domain" description="Tyr recombinase" evidence="5">
    <location>
        <begin position="24"/>
        <end position="209"/>
    </location>
</feature>
<dbReference type="EMBL" id="JADCKB010000021">
    <property type="protein sequence ID" value="MBE5040740.1"/>
    <property type="molecule type" value="Genomic_DNA"/>
</dbReference>